<feature type="transmembrane region" description="Helical" evidence="9">
    <location>
        <begin position="148"/>
        <end position="168"/>
    </location>
</feature>
<feature type="transmembrane region" description="Helical" evidence="9">
    <location>
        <begin position="267"/>
        <end position="289"/>
    </location>
</feature>
<dbReference type="GeneID" id="113211344"/>
<dbReference type="PANTHER" id="PTHR12929:SF10">
    <property type="entry name" value="RIBOFLAVIN TRANSPORTER"/>
    <property type="match status" value="1"/>
</dbReference>
<feature type="transmembrane region" description="Helical" evidence="9">
    <location>
        <begin position="397"/>
        <end position="419"/>
    </location>
</feature>
<evidence type="ECO:0000256" key="9">
    <source>
        <dbReference type="RuleBase" id="RU368035"/>
    </source>
</evidence>
<dbReference type="RefSeq" id="XP_026285479.1">
    <property type="nucleotide sequence ID" value="XM_026429694.2"/>
</dbReference>
<sequence>MKVLAALLGGRVLLVDLLAGLFGMGAWLSVNAMYTQLPILIASAPESWNLASYIVVLIQAANIGGILYALLGRRYPGEALERGAIYFLEAVGIAALALMAFFYQEVTVVGGQPHSVALLALVFLSALLACTSSVLFVPYMNRFAPTYLVSYMIGEGLSSLLPSVVSLVQGVSGDPVCVVGDDGTRQSYTPPPVFSTRTYLVATALVQAVSLAAFALLDRLPACREARVVVAPKQAEQTKDGEARQQQDAAAPEDAAVKPAASLSSGVFVGLLATEAVLMAFSNGLFPSIQSYSCQPYGTDAYHLAINLGAMANPLACYLLFFVVPTAMRTFGALTSATLAVAVYILVGSLMSPTPPLVGSTGGQVLVVVVWVVFTALVSYTKLGIASVLRERHPRGLFWWGAVTQVGSLTGAVLAFVLLNYTTVFQSYFPPSPCDA</sequence>
<dbReference type="Pfam" id="PF06237">
    <property type="entry name" value="SLC52_ribofla_tr"/>
    <property type="match status" value="1"/>
</dbReference>
<gene>
    <name evidence="11" type="primary">LOC113211344</name>
</gene>
<organism evidence="10 11">
    <name type="scientific">Frankliniella occidentalis</name>
    <name type="common">Western flower thrips</name>
    <name type="synonym">Euthrips occidentalis</name>
    <dbReference type="NCBI Taxonomy" id="133901"/>
    <lineage>
        <taxon>Eukaryota</taxon>
        <taxon>Metazoa</taxon>
        <taxon>Ecdysozoa</taxon>
        <taxon>Arthropoda</taxon>
        <taxon>Hexapoda</taxon>
        <taxon>Insecta</taxon>
        <taxon>Pterygota</taxon>
        <taxon>Neoptera</taxon>
        <taxon>Paraneoptera</taxon>
        <taxon>Thysanoptera</taxon>
        <taxon>Terebrantia</taxon>
        <taxon>Thripoidea</taxon>
        <taxon>Thripidae</taxon>
        <taxon>Frankliniella</taxon>
    </lineage>
</organism>
<comment type="similarity">
    <text evidence="3 9">Belongs to the riboflavin transporter family.</text>
</comment>
<feature type="transmembrane region" description="Helical" evidence="9">
    <location>
        <begin position="50"/>
        <end position="71"/>
    </location>
</feature>
<feature type="transmembrane region" description="Helical" evidence="9">
    <location>
        <begin position="331"/>
        <end position="351"/>
    </location>
</feature>
<evidence type="ECO:0000256" key="7">
    <source>
        <dbReference type="ARBA" id="ARBA00022989"/>
    </source>
</evidence>
<dbReference type="InterPro" id="IPR009357">
    <property type="entry name" value="Riboflavin_transptr"/>
</dbReference>
<keyword evidence="10" id="KW-1185">Reference proteome</keyword>
<dbReference type="GO" id="GO:0032217">
    <property type="term" value="F:riboflavin transmembrane transporter activity"/>
    <property type="evidence" value="ECO:0007669"/>
    <property type="project" value="UniProtKB-UniRule"/>
</dbReference>
<dbReference type="PANTHER" id="PTHR12929">
    <property type="entry name" value="SOLUTE CARRIER FAMILY 52"/>
    <property type="match status" value="1"/>
</dbReference>
<comment type="subcellular location">
    <subcellularLocation>
        <location evidence="2 9">Cell membrane</location>
        <topology evidence="2 9">Multi-pass membrane protein</topology>
    </subcellularLocation>
</comment>
<proteinExistence type="inferred from homology"/>
<keyword evidence="4 9" id="KW-0813">Transport</keyword>
<name>A0A6J1SW38_FRAOC</name>
<reference evidence="11" key="1">
    <citation type="submission" date="2025-08" db="UniProtKB">
        <authorList>
            <consortium name="RefSeq"/>
        </authorList>
    </citation>
    <scope>IDENTIFICATION</scope>
    <source>
        <tissue evidence="11">Whole organism</tissue>
    </source>
</reference>
<keyword evidence="8 9" id="KW-0472">Membrane</keyword>
<feature type="transmembrane region" description="Helical" evidence="9">
    <location>
        <begin position="198"/>
        <end position="217"/>
    </location>
</feature>
<keyword evidence="5 9" id="KW-1003">Cell membrane</keyword>
<dbReference type="Proteomes" id="UP000504606">
    <property type="component" value="Unplaced"/>
</dbReference>
<evidence type="ECO:0000313" key="11">
    <source>
        <dbReference type="RefSeq" id="XP_026285479.1"/>
    </source>
</evidence>
<dbReference type="AlphaFoldDB" id="A0A6J1SW38"/>
<dbReference type="GO" id="GO:0005886">
    <property type="term" value="C:plasma membrane"/>
    <property type="evidence" value="ECO:0007669"/>
    <property type="project" value="UniProtKB-SubCell"/>
</dbReference>
<feature type="transmembrane region" description="Helical" evidence="9">
    <location>
        <begin position="12"/>
        <end position="30"/>
    </location>
</feature>
<keyword evidence="7 9" id="KW-1133">Transmembrane helix</keyword>
<evidence type="ECO:0000256" key="1">
    <source>
        <dbReference type="ARBA" id="ARBA00000215"/>
    </source>
</evidence>
<comment type="catalytic activity">
    <reaction evidence="1 9">
        <text>riboflavin(in) = riboflavin(out)</text>
        <dbReference type="Rhea" id="RHEA:35015"/>
        <dbReference type="ChEBI" id="CHEBI:57986"/>
    </reaction>
</comment>
<feature type="transmembrane region" description="Helical" evidence="9">
    <location>
        <begin position="83"/>
        <end position="103"/>
    </location>
</feature>
<dbReference type="OrthoDB" id="9995836at2759"/>
<evidence type="ECO:0000313" key="10">
    <source>
        <dbReference type="Proteomes" id="UP000504606"/>
    </source>
</evidence>
<evidence type="ECO:0000256" key="6">
    <source>
        <dbReference type="ARBA" id="ARBA00022692"/>
    </source>
</evidence>
<evidence type="ECO:0000256" key="2">
    <source>
        <dbReference type="ARBA" id="ARBA00004651"/>
    </source>
</evidence>
<evidence type="ECO:0000256" key="5">
    <source>
        <dbReference type="ARBA" id="ARBA00022475"/>
    </source>
</evidence>
<keyword evidence="6 9" id="KW-0812">Transmembrane</keyword>
<feature type="transmembrane region" description="Helical" evidence="9">
    <location>
        <begin position="363"/>
        <end position="385"/>
    </location>
</feature>
<protein>
    <recommendedName>
        <fullName evidence="9">Riboflavin transporter</fullName>
    </recommendedName>
</protein>
<dbReference type="KEGG" id="foc:113211344"/>
<feature type="transmembrane region" description="Helical" evidence="9">
    <location>
        <begin position="301"/>
        <end position="324"/>
    </location>
</feature>
<evidence type="ECO:0000256" key="3">
    <source>
        <dbReference type="ARBA" id="ARBA00006366"/>
    </source>
</evidence>
<evidence type="ECO:0000256" key="8">
    <source>
        <dbReference type="ARBA" id="ARBA00023136"/>
    </source>
</evidence>
<feature type="transmembrane region" description="Helical" evidence="9">
    <location>
        <begin position="115"/>
        <end position="136"/>
    </location>
</feature>
<evidence type="ECO:0000256" key="4">
    <source>
        <dbReference type="ARBA" id="ARBA00022448"/>
    </source>
</evidence>
<comment type="function">
    <text evidence="9">Plasma membrane transporter mediating the uptake by cells of the water soluble vitamin B2/riboflavin that plays a key role in biochemical oxidation-reduction reactions of the carbohydrate, lipid, and amino acid metabolism.</text>
</comment>
<accession>A0A6J1SW38</accession>